<dbReference type="AlphaFoldDB" id="A7RGL6"/>
<reference evidence="5 6" key="1">
    <citation type="journal article" date="2007" name="Science">
        <title>Sea anemone genome reveals ancestral eumetazoan gene repertoire and genomic organization.</title>
        <authorList>
            <person name="Putnam N.H."/>
            <person name="Srivastava M."/>
            <person name="Hellsten U."/>
            <person name="Dirks B."/>
            <person name="Chapman J."/>
            <person name="Salamov A."/>
            <person name="Terry A."/>
            <person name="Shapiro H."/>
            <person name="Lindquist E."/>
            <person name="Kapitonov V.V."/>
            <person name="Jurka J."/>
            <person name="Genikhovich G."/>
            <person name="Grigoriev I.V."/>
            <person name="Lucas S.M."/>
            <person name="Steele R.E."/>
            <person name="Finnerty J.R."/>
            <person name="Technau U."/>
            <person name="Martindale M.Q."/>
            <person name="Rokhsar D.S."/>
        </authorList>
    </citation>
    <scope>NUCLEOTIDE SEQUENCE [LARGE SCALE GENOMIC DNA]</scope>
    <source>
        <strain evidence="6">CH2 X CH6</strain>
    </source>
</reference>
<keyword evidence="2" id="KW-0963">Cytoplasm</keyword>
<dbReference type="InParanoid" id="A7RGL6"/>
<evidence type="ECO:0000313" key="6">
    <source>
        <dbReference type="Proteomes" id="UP000001593"/>
    </source>
</evidence>
<dbReference type="FunFam" id="2.60.40.10:FF:000425">
    <property type="entry name" value="Myosin light chain kinase"/>
    <property type="match status" value="2"/>
</dbReference>
<evidence type="ECO:0000256" key="2">
    <source>
        <dbReference type="ARBA" id="ARBA00022490"/>
    </source>
</evidence>
<organism evidence="5 6">
    <name type="scientific">Nematostella vectensis</name>
    <name type="common">Starlet sea anemone</name>
    <dbReference type="NCBI Taxonomy" id="45351"/>
    <lineage>
        <taxon>Eukaryota</taxon>
        <taxon>Metazoa</taxon>
        <taxon>Cnidaria</taxon>
        <taxon>Anthozoa</taxon>
        <taxon>Hexacorallia</taxon>
        <taxon>Actiniaria</taxon>
        <taxon>Edwardsiidae</taxon>
        <taxon>Nematostella</taxon>
    </lineage>
</organism>
<dbReference type="InterPro" id="IPR013098">
    <property type="entry name" value="Ig_I-set"/>
</dbReference>
<dbReference type="InterPro" id="IPR036179">
    <property type="entry name" value="Ig-like_dom_sf"/>
</dbReference>
<dbReference type="FunFam" id="2.60.40.10:FF:000107">
    <property type="entry name" value="Myosin, light chain kinase a"/>
    <property type="match status" value="1"/>
</dbReference>
<comment type="subcellular location">
    <subcellularLocation>
        <location evidence="1">Cytoplasm</location>
    </subcellularLocation>
</comment>
<dbReference type="CDD" id="cd00096">
    <property type="entry name" value="Ig"/>
    <property type="match status" value="2"/>
</dbReference>
<dbReference type="Proteomes" id="UP000001593">
    <property type="component" value="Unassembled WGS sequence"/>
</dbReference>
<dbReference type="HOGENOM" id="CLU_656545_0_0_1"/>
<dbReference type="SMART" id="SM00408">
    <property type="entry name" value="IGc2"/>
    <property type="match status" value="3"/>
</dbReference>
<feature type="non-terminal residue" evidence="5">
    <location>
        <position position="419"/>
    </location>
</feature>
<dbReference type="PANTHER" id="PTHR47633">
    <property type="entry name" value="IMMUNOGLOBULIN"/>
    <property type="match status" value="1"/>
</dbReference>
<dbReference type="Pfam" id="PF07679">
    <property type="entry name" value="I-set"/>
    <property type="match status" value="4"/>
</dbReference>
<evidence type="ECO:0000259" key="4">
    <source>
        <dbReference type="PROSITE" id="PS50835"/>
    </source>
</evidence>
<dbReference type="InterPro" id="IPR007110">
    <property type="entry name" value="Ig-like_dom"/>
</dbReference>
<dbReference type="InterPro" id="IPR013783">
    <property type="entry name" value="Ig-like_fold"/>
</dbReference>
<name>A7RGL6_NEMVE</name>
<dbReference type="STRING" id="45351.A7RGL6"/>
<dbReference type="GO" id="GO:0060298">
    <property type="term" value="P:positive regulation of sarcomere organization"/>
    <property type="evidence" value="ECO:0007669"/>
    <property type="project" value="UniProtKB-ARBA"/>
</dbReference>
<dbReference type="GO" id="GO:0045989">
    <property type="term" value="P:positive regulation of striated muscle contraction"/>
    <property type="evidence" value="ECO:0007669"/>
    <property type="project" value="UniProtKB-ARBA"/>
</dbReference>
<feature type="non-terminal residue" evidence="5">
    <location>
        <position position="1"/>
    </location>
</feature>
<feature type="domain" description="Ig-like" evidence="4">
    <location>
        <begin position="304"/>
        <end position="417"/>
    </location>
</feature>
<dbReference type="eggNOG" id="KOG4475">
    <property type="taxonomic scope" value="Eukaryota"/>
</dbReference>
<dbReference type="GO" id="GO:0005737">
    <property type="term" value="C:cytoplasm"/>
    <property type="evidence" value="ECO:0007669"/>
    <property type="project" value="UniProtKB-SubCell"/>
</dbReference>
<keyword evidence="6" id="KW-1185">Reference proteome</keyword>
<evidence type="ECO:0000256" key="3">
    <source>
        <dbReference type="ARBA" id="ARBA00023319"/>
    </source>
</evidence>
<proteinExistence type="predicted"/>
<dbReference type="PROSITE" id="PS50835">
    <property type="entry name" value="IG_LIKE"/>
    <property type="match status" value="3"/>
</dbReference>
<dbReference type="EMBL" id="DS469509">
    <property type="protein sequence ID" value="EDO49552.1"/>
    <property type="molecule type" value="Genomic_DNA"/>
</dbReference>
<gene>
    <name evidence="5" type="ORF">NEMVEDRAFT_v1g80685</name>
</gene>
<dbReference type="SMART" id="SM00409">
    <property type="entry name" value="IG"/>
    <property type="match status" value="3"/>
</dbReference>
<dbReference type="SUPFAM" id="SSF48726">
    <property type="entry name" value="Immunoglobulin"/>
    <property type="match status" value="5"/>
</dbReference>
<evidence type="ECO:0000313" key="5">
    <source>
        <dbReference type="EMBL" id="EDO49552.1"/>
    </source>
</evidence>
<dbReference type="InterPro" id="IPR003599">
    <property type="entry name" value="Ig_sub"/>
</dbReference>
<protein>
    <recommendedName>
        <fullName evidence="4">Ig-like domain-containing protein</fullName>
    </recommendedName>
</protein>
<evidence type="ECO:0000256" key="1">
    <source>
        <dbReference type="ARBA" id="ARBA00004496"/>
    </source>
</evidence>
<feature type="domain" description="Ig-like" evidence="4">
    <location>
        <begin position="41"/>
        <end position="134"/>
    </location>
</feature>
<dbReference type="InterPro" id="IPR003598">
    <property type="entry name" value="Ig_sub2"/>
</dbReference>
<dbReference type="Gene3D" id="2.60.40.10">
    <property type="entry name" value="Immunoglobulins"/>
    <property type="match status" value="4"/>
</dbReference>
<accession>A7RGL6</accession>
<sequence>SLIVENVCGEDAGTYRCVVHTPAGQTTIRGELHIKEKQQAPLFLDEKVSQEKFSLPQGQEMNKSFTVTGSPTPHITWYKDGEPLDDTRRIDIRSRGNVYYLGILNLKPEDAGTYTCEAGNRIGAAYRSFEVDVTATLKRAEHVLLLSGRGSAMFMTTLLHIPLPFLSTVPKPKDKWSLPAFSSKLRPLETLEGEETKFVVNVSGEPIPTVEWFKDDTPIKHEDRFRTYFDGRVCMLVFRKTGLDDQGIYKCVLRNDVGTVSSSANLIVSKKSASPQVVPKIKFVDSFECSEARLEAHVAGVPRPTVEWFLGSAKLCDGERYRLEQTDNLYTLVISNLHMEDTGPYKIIATNEHGSTGSVVEWFKNDKPVKHDHLVRSYFDGKVIRLIVRRTTLEDAGLYRCTILNDLGTASSMADLSVN</sequence>
<keyword evidence="3" id="KW-0393">Immunoglobulin domain</keyword>
<feature type="domain" description="Ig-like" evidence="4">
    <location>
        <begin position="179"/>
        <end position="267"/>
    </location>
</feature>